<feature type="non-terminal residue" evidence="1">
    <location>
        <position position="175"/>
    </location>
</feature>
<gene>
    <name evidence="1" type="ORF">TSAR_001291</name>
</gene>
<keyword evidence="2" id="KW-1185">Reference proteome</keyword>
<evidence type="ECO:0008006" key="3">
    <source>
        <dbReference type="Google" id="ProtNLM"/>
    </source>
</evidence>
<comment type="caution">
    <text evidence="1">The sequence shown here is derived from an EMBL/GenBank/DDBJ whole genome shotgun (WGS) entry which is preliminary data.</text>
</comment>
<sequence>SENEKLKIENSLLKELYKELQDCNCDILNQDVVDQEFLQVFLENGYYPRITSITRPSTTNINKGSCIDNFFIKLSKIKYKTFTLSVPFNDHYPIMISLKGIKNNSSHEEHKKINYNKLRKAAERKTVKIVTYPNTLLQNTYAFVKQEQKVEDDSIIHIKEIKRPIESVFTEIDKM</sequence>
<name>A0A232FBJ2_9HYME</name>
<accession>A0A232FBJ2</accession>
<feature type="non-terminal residue" evidence="1">
    <location>
        <position position="1"/>
    </location>
</feature>
<dbReference type="Proteomes" id="UP000215335">
    <property type="component" value="Unassembled WGS sequence"/>
</dbReference>
<evidence type="ECO:0000313" key="1">
    <source>
        <dbReference type="EMBL" id="OXU27992.1"/>
    </source>
</evidence>
<proteinExistence type="predicted"/>
<evidence type="ECO:0000313" key="2">
    <source>
        <dbReference type="Proteomes" id="UP000215335"/>
    </source>
</evidence>
<protein>
    <recommendedName>
        <fullName evidence="3">Endonuclease/exonuclease/phosphatase domain-containing protein</fullName>
    </recommendedName>
</protein>
<organism evidence="1 2">
    <name type="scientific">Trichomalopsis sarcophagae</name>
    <dbReference type="NCBI Taxonomy" id="543379"/>
    <lineage>
        <taxon>Eukaryota</taxon>
        <taxon>Metazoa</taxon>
        <taxon>Ecdysozoa</taxon>
        <taxon>Arthropoda</taxon>
        <taxon>Hexapoda</taxon>
        <taxon>Insecta</taxon>
        <taxon>Pterygota</taxon>
        <taxon>Neoptera</taxon>
        <taxon>Endopterygota</taxon>
        <taxon>Hymenoptera</taxon>
        <taxon>Apocrita</taxon>
        <taxon>Proctotrupomorpha</taxon>
        <taxon>Chalcidoidea</taxon>
        <taxon>Pteromalidae</taxon>
        <taxon>Pteromalinae</taxon>
        <taxon>Trichomalopsis</taxon>
    </lineage>
</organism>
<dbReference type="EMBL" id="NNAY01000497">
    <property type="protein sequence ID" value="OXU27992.1"/>
    <property type="molecule type" value="Genomic_DNA"/>
</dbReference>
<dbReference type="AlphaFoldDB" id="A0A232FBJ2"/>
<reference evidence="1 2" key="1">
    <citation type="journal article" date="2017" name="Curr. Biol.">
        <title>The Evolution of Venom by Co-option of Single-Copy Genes.</title>
        <authorList>
            <person name="Martinson E.O."/>
            <person name="Mrinalini"/>
            <person name="Kelkar Y.D."/>
            <person name="Chang C.H."/>
            <person name="Werren J.H."/>
        </authorList>
    </citation>
    <scope>NUCLEOTIDE SEQUENCE [LARGE SCALE GENOMIC DNA]</scope>
    <source>
        <strain evidence="1 2">Alberta</strain>
        <tissue evidence="1">Whole body</tissue>
    </source>
</reference>